<evidence type="ECO:0000313" key="2">
    <source>
        <dbReference type="Proteomes" id="UP000032417"/>
    </source>
</evidence>
<dbReference type="KEGG" id="pbt:ING2E5B_0507"/>
<dbReference type="SUPFAM" id="SSF53448">
    <property type="entry name" value="Nucleotide-diphospho-sugar transferases"/>
    <property type="match status" value="1"/>
</dbReference>
<organism evidence="1 2">
    <name type="scientific">Fermentimonas caenicola</name>
    <dbReference type="NCBI Taxonomy" id="1562970"/>
    <lineage>
        <taxon>Bacteria</taxon>
        <taxon>Pseudomonadati</taxon>
        <taxon>Bacteroidota</taxon>
        <taxon>Bacteroidia</taxon>
        <taxon>Bacteroidales</taxon>
        <taxon>Dysgonomonadaceae</taxon>
        <taxon>Fermentimonas</taxon>
    </lineage>
</organism>
<dbReference type="InterPro" id="IPR029044">
    <property type="entry name" value="Nucleotide-diphossugar_trans"/>
</dbReference>
<reference evidence="1 2" key="1">
    <citation type="submission" date="2014-08" db="EMBL/GenBank/DDBJ databases">
        <authorList>
            <person name="Wibberg D."/>
        </authorList>
    </citation>
    <scope>NUCLEOTIDE SEQUENCE [LARGE SCALE GENOMIC DNA]</scope>
    <source>
        <strain evidence="2">ING2-E5B</strain>
    </source>
</reference>
<dbReference type="Proteomes" id="UP000032417">
    <property type="component" value="Chromosome 1"/>
</dbReference>
<sequence length="103" mass="12390">MPAHPSFYMKRACYEKYGLYALDYKIASDYDLLIRYLYKEKINYKYLKKDFVTMRTGGVSTENFNSRVTLNREIVKACKKYGIKTNMFLLSLKYLYKVFELKK</sequence>
<dbReference type="EMBL" id="LN515532">
    <property type="protein sequence ID" value="CEA15274.1"/>
    <property type="molecule type" value="Genomic_DNA"/>
</dbReference>
<proteinExistence type="predicted"/>
<evidence type="ECO:0000313" key="1">
    <source>
        <dbReference type="EMBL" id="CEA15274.1"/>
    </source>
</evidence>
<keyword evidence="2" id="KW-1185">Reference proteome</keyword>
<dbReference type="STRING" id="1562970.ING2E5B_0507"/>
<dbReference type="AlphaFoldDB" id="A0A098BX79"/>
<gene>
    <name evidence="1" type="ORF">ING2E5B_0507</name>
</gene>
<dbReference type="Gene3D" id="3.90.550.10">
    <property type="entry name" value="Spore Coat Polysaccharide Biosynthesis Protein SpsA, Chain A"/>
    <property type="match status" value="1"/>
</dbReference>
<name>A0A098BX79_9BACT</name>
<protein>
    <submittedName>
        <fullName evidence="1">Uncharacterized protein</fullName>
    </submittedName>
</protein>
<accession>A0A098BX79</accession>
<dbReference type="HOGENOM" id="CLU_2261183_0_0_10"/>